<comment type="subcellular location">
    <subcellularLocation>
        <location evidence="1">Secreted</location>
    </subcellularLocation>
</comment>
<evidence type="ECO:0000256" key="2">
    <source>
        <dbReference type="ARBA" id="ARBA00010701"/>
    </source>
</evidence>
<gene>
    <name evidence="6" type="ORF">AAG570_004105</name>
</gene>
<comment type="similarity">
    <text evidence="2 4">Belongs to the AB hydrolase superfamily. Lipase family.</text>
</comment>
<protein>
    <recommendedName>
        <fullName evidence="5">Lipase domain-containing protein</fullName>
    </recommendedName>
</protein>
<name>A0ABD0Y537_9HEMI</name>
<reference evidence="6 7" key="1">
    <citation type="submission" date="2024-07" db="EMBL/GenBank/DDBJ databases">
        <title>Chromosome-level genome assembly of the water stick insect Ranatra chinensis (Heteroptera: Nepidae).</title>
        <authorList>
            <person name="Liu X."/>
        </authorList>
    </citation>
    <scope>NUCLEOTIDE SEQUENCE [LARGE SCALE GENOMIC DNA]</scope>
    <source>
        <strain evidence="6">Cailab_2021Rc</strain>
        <tissue evidence="6">Muscle</tissue>
    </source>
</reference>
<feature type="domain" description="Lipase" evidence="5">
    <location>
        <begin position="25"/>
        <end position="257"/>
    </location>
</feature>
<dbReference type="InterPro" id="IPR013818">
    <property type="entry name" value="Lipase"/>
</dbReference>
<accession>A0ABD0Y537</accession>
<dbReference type="Pfam" id="PF00151">
    <property type="entry name" value="Lipase"/>
    <property type="match status" value="1"/>
</dbReference>
<proteinExistence type="inferred from homology"/>
<dbReference type="Gene3D" id="3.40.50.1820">
    <property type="entry name" value="alpha/beta hydrolase"/>
    <property type="match status" value="1"/>
</dbReference>
<dbReference type="PANTHER" id="PTHR11610:SF36">
    <property type="entry name" value="LIPASE MEMBER H-A-LIKE PROTEIN"/>
    <property type="match status" value="1"/>
</dbReference>
<organism evidence="6 7">
    <name type="scientific">Ranatra chinensis</name>
    <dbReference type="NCBI Taxonomy" id="642074"/>
    <lineage>
        <taxon>Eukaryota</taxon>
        <taxon>Metazoa</taxon>
        <taxon>Ecdysozoa</taxon>
        <taxon>Arthropoda</taxon>
        <taxon>Hexapoda</taxon>
        <taxon>Insecta</taxon>
        <taxon>Pterygota</taxon>
        <taxon>Neoptera</taxon>
        <taxon>Paraneoptera</taxon>
        <taxon>Hemiptera</taxon>
        <taxon>Heteroptera</taxon>
        <taxon>Panheteroptera</taxon>
        <taxon>Nepomorpha</taxon>
        <taxon>Nepidae</taxon>
        <taxon>Ranatrinae</taxon>
        <taxon>Ranatra</taxon>
    </lineage>
</organism>
<keyword evidence="3" id="KW-0964">Secreted</keyword>
<keyword evidence="7" id="KW-1185">Reference proteome</keyword>
<sequence>MVDNMFDIAYWRCVIKRTNLCPDKDIKLFFYNSQGRRKQLDVRSRTPLRYAGWDEHKKNVLIIHGFNSTERNQPMSLIRDAYLRRGDYNVFTIDWETIGFFPCYLSSLSNTRLVAQCSAQFYSYLTSMGVRAQKTVCVGHSLGAHICGMMNNHLSQRMHKIIGLDPARPLVRQYGGRAFRLTKDDANVVQIIHTNAGLLGDLPIGGHVDFCVNGGHMQPECRREGRRIRQARCSHFMSGCYFSAFIGDGREYLAAPCTKDCRKITNLEKYSIPLGEHTPETLVQLNTIIMRDNVRKLFGGNVLQGCRT</sequence>
<dbReference type="GO" id="GO:0005576">
    <property type="term" value="C:extracellular region"/>
    <property type="evidence" value="ECO:0007669"/>
    <property type="project" value="UniProtKB-SubCell"/>
</dbReference>
<dbReference type="PANTHER" id="PTHR11610">
    <property type="entry name" value="LIPASE"/>
    <property type="match status" value="1"/>
</dbReference>
<dbReference type="AlphaFoldDB" id="A0ABD0Y537"/>
<dbReference type="EMBL" id="JBFDAA010000015">
    <property type="protein sequence ID" value="KAL1117790.1"/>
    <property type="molecule type" value="Genomic_DNA"/>
</dbReference>
<dbReference type="InterPro" id="IPR029058">
    <property type="entry name" value="AB_hydrolase_fold"/>
</dbReference>
<evidence type="ECO:0000256" key="3">
    <source>
        <dbReference type="ARBA" id="ARBA00022525"/>
    </source>
</evidence>
<evidence type="ECO:0000313" key="7">
    <source>
        <dbReference type="Proteomes" id="UP001558652"/>
    </source>
</evidence>
<dbReference type="SUPFAM" id="SSF53474">
    <property type="entry name" value="alpha/beta-Hydrolases"/>
    <property type="match status" value="1"/>
</dbReference>
<comment type="caution">
    <text evidence="6">The sequence shown here is derived from an EMBL/GenBank/DDBJ whole genome shotgun (WGS) entry which is preliminary data.</text>
</comment>
<evidence type="ECO:0000259" key="5">
    <source>
        <dbReference type="Pfam" id="PF00151"/>
    </source>
</evidence>
<dbReference type="InterPro" id="IPR000734">
    <property type="entry name" value="TAG_lipase"/>
</dbReference>
<dbReference type="Proteomes" id="UP001558652">
    <property type="component" value="Unassembled WGS sequence"/>
</dbReference>
<evidence type="ECO:0000256" key="4">
    <source>
        <dbReference type="RuleBase" id="RU004262"/>
    </source>
</evidence>
<evidence type="ECO:0000256" key="1">
    <source>
        <dbReference type="ARBA" id="ARBA00004613"/>
    </source>
</evidence>
<evidence type="ECO:0000313" key="6">
    <source>
        <dbReference type="EMBL" id="KAL1117790.1"/>
    </source>
</evidence>